<proteinExistence type="predicted"/>
<organism evidence="3 4">
    <name type="scientific">Gigaspora margarita</name>
    <dbReference type="NCBI Taxonomy" id="4874"/>
    <lineage>
        <taxon>Eukaryota</taxon>
        <taxon>Fungi</taxon>
        <taxon>Fungi incertae sedis</taxon>
        <taxon>Mucoromycota</taxon>
        <taxon>Glomeromycotina</taxon>
        <taxon>Glomeromycetes</taxon>
        <taxon>Diversisporales</taxon>
        <taxon>Gigasporaceae</taxon>
        <taxon>Gigaspora</taxon>
    </lineage>
</organism>
<dbReference type="PANTHER" id="PTHR48043:SF145">
    <property type="entry name" value="FI06409P-RELATED"/>
    <property type="match status" value="1"/>
</dbReference>
<evidence type="ECO:0000256" key="1">
    <source>
        <dbReference type="ARBA" id="ARBA00022676"/>
    </source>
</evidence>
<gene>
    <name evidence="3" type="ORF">GMARGA_LOCUS26606</name>
</gene>
<sequence>NINITGNYTPQSLNYRPIPQIIFDKEYFDIQTTMLAPQKPAVGIFSDLYNIASSAYKADPVLGCRANMENESFYHRFKCTIVTPLIKNWRTIEFLIPLNVQRASIGIDPHWDMKGRISNLLMLSNNFFGSDSSLHQEIGPVISDNFPALTPVLDKFLIAHPRTIYFALGTSAILSSQNVVTILKSFLKLIDQDVIDVAILPHENTKLFLSHGGAASSHESMYNVKLMLVLPIRGDQPRNAEMLELAVDDIISKVKRLLNEESFKKNAERLQFLAKVNSKRKYRAVDLIEIVLNTEKYEGVKDVWWI</sequence>
<reference evidence="3 4" key="1">
    <citation type="submission" date="2021-06" db="EMBL/GenBank/DDBJ databases">
        <authorList>
            <person name="Kallberg Y."/>
            <person name="Tangrot J."/>
            <person name="Rosling A."/>
        </authorList>
    </citation>
    <scope>NUCLEOTIDE SEQUENCE [LARGE SCALE GENOMIC DNA]</scope>
    <source>
        <strain evidence="3 4">120-4 pot B 10/14</strain>
    </source>
</reference>
<evidence type="ECO:0000313" key="4">
    <source>
        <dbReference type="Proteomes" id="UP000789901"/>
    </source>
</evidence>
<protein>
    <submittedName>
        <fullName evidence="3">4234_t:CDS:1</fullName>
    </submittedName>
</protein>
<dbReference type="Proteomes" id="UP000789901">
    <property type="component" value="Unassembled WGS sequence"/>
</dbReference>
<dbReference type="Pfam" id="PF00201">
    <property type="entry name" value="UDPGT"/>
    <property type="match status" value="1"/>
</dbReference>
<comment type="caution">
    <text evidence="3">The sequence shown here is derived from an EMBL/GenBank/DDBJ whole genome shotgun (WGS) entry which is preliminary data.</text>
</comment>
<evidence type="ECO:0000313" key="3">
    <source>
        <dbReference type="EMBL" id="CAG8816666.1"/>
    </source>
</evidence>
<feature type="non-terminal residue" evidence="3">
    <location>
        <position position="1"/>
    </location>
</feature>
<dbReference type="EMBL" id="CAJVQB010031274">
    <property type="protein sequence ID" value="CAG8816666.1"/>
    <property type="molecule type" value="Genomic_DNA"/>
</dbReference>
<accession>A0ABN7W590</accession>
<dbReference type="PANTHER" id="PTHR48043">
    <property type="entry name" value="EG:EG0003.4 PROTEIN-RELATED"/>
    <property type="match status" value="1"/>
</dbReference>
<dbReference type="InterPro" id="IPR002213">
    <property type="entry name" value="UDP_glucos_trans"/>
</dbReference>
<dbReference type="Gene3D" id="3.40.50.2000">
    <property type="entry name" value="Glycogen Phosphorylase B"/>
    <property type="match status" value="1"/>
</dbReference>
<keyword evidence="4" id="KW-1185">Reference proteome</keyword>
<dbReference type="InterPro" id="IPR050271">
    <property type="entry name" value="UDP-glycosyltransferase"/>
</dbReference>
<dbReference type="SUPFAM" id="SSF53756">
    <property type="entry name" value="UDP-Glycosyltransferase/glycogen phosphorylase"/>
    <property type="match status" value="1"/>
</dbReference>
<keyword evidence="2" id="KW-0808">Transferase</keyword>
<keyword evidence="1" id="KW-0328">Glycosyltransferase</keyword>
<name>A0ABN7W590_GIGMA</name>
<evidence type="ECO:0000256" key="2">
    <source>
        <dbReference type="ARBA" id="ARBA00022679"/>
    </source>
</evidence>